<dbReference type="SUPFAM" id="SSF56003">
    <property type="entry name" value="Molybdenum cofactor-binding domain"/>
    <property type="match status" value="2"/>
</dbReference>
<evidence type="ECO:0000256" key="2">
    <source>
        <dbReference type="SAM" id="SignalP"/>
    </source>
</evidence>
<dbReference type="Gene3D" id="3.90.1170.50">
    <property type="entry name" value="Aldehyde oxidase/xanthine dehydrogenase, a/b hammerhead"/>
    <property type="match status" value="1"/>
</dbReference>
<dbReference type="OrthoDB" id="9767994at2"/>
<accession>Q2SLM7</accession>
<evidence type="ECO:0000256" key="1">
    <source>
        <dbReference type="ARBA" id="ARBA00022729"/>
    </source>
</evidence>
<keyword evidence="5" id="KW-1185">Reference proteome</keyword>
<name>Q2SLM7_HAHCH</name>
<feature type="signal peptide" evidence="2">
    <location>
        <begin position="1"/>
        <end position="36"/>
    </location>
</feature>
<dbReference type="InterPro" id="IPR019546">
    <property type="entry name" value="TAT_signal_bac_arc"/>
</dbReference>
<dbReference type="Pfam" id="PF02738">
    <property type="entry name" value="MoCoBD_1"/>
    <property type="match status" value="1"/>
</dbReference>
<dbReference type="InterPro" id="IPR037165">
    <property type="entry name" value="AldOxase/xan_DH_Mopterin-bd_sf"/>
</dbReference>
<dbReference type="NCBIfam" id="TIGR01409">
    <property type="entry name" value="TAT_signal_seq"/>
    <property type="match status" value="1"/>
</dbReference>
<keyword evidence="1 2" id="KW-0732">Signal</keyword>
<dbReference type="AlphaFoldDB" id="Q2SLM7"/>
<evidence type="ECO:0000313" key="4">
    <source>
        <dbReference type="EMBL" id="ABC28447.1"/>
    </source>
</evidence>
<dbReference type="InterPro" id="IPR008274">
    <property type="entry name" value="AldOxase/xan_DH_MoCoBD1"/>
</dbReference>
<gene>
    <name evidence="4" type="primary">coxL</name>
    <name evidence="4" type="ordered locus">HCH_01590</name>
</gene>
<dbReference type="InterPro" id="IPR006311">
    <property type="entry name" value="TAT_signal"/>
</dbReference>
<dbReference type="RefSeq" id="WP_011395519.1">
    <property type="nucleotide sequence ID" value="NC_007645.1"/>
</dbReference>
<reference evidence="4 5" key="1">
    <citation type="journal article" date="2005" name="Nucleic Acids Res.">
        <title>Genomic blueprint of Hahella chejuensis, a marine microbe producing an algicidal agent.</title>
        <authorList>
            <person name="Jeong H."/>
            <person name="Yim J.H."/>
            <person name="Lee C."/>
            <person name="Choi S.-H."/>
            <person name="Park Y.K."/>
            <person name="Yoon S.H."/>
            <person name="Hur C.-G."/>
            <person name="Kang H.-Y."/>
            <person name="Kim D."/>
            <person name="Lee H.H."/>
            <person name="Park K.H."/>
            <person name="Park S.-H."/>
            <person name="Park H.-S."/>
            <person name="Lee H.K."/>
            <person name="Oh T.K."/>
            <person name="Kim J.F."/>
        </authorList>
    </citation>
    <scope>NUCLEOTIDE SEQUENCE [LARGE SCALE GENOMIC DNA]</scope>
    <source>
        <strain evidence="4 5">KCTC 2396</strain>
    </source>
</reference>
<dbReference type="KEGG" id="hch:HCH_01590"/>
<protein>
    <submittedName>
        <fullName evidence="4">Aerobic-type carbon monoxide dehydrogenase large subunit CoxL/CutL-like protein</fullName>
    </submittedName>
</protein>
<dbReference type="InterPro" id="IPR046867">
    <property type="entry name" value="AldOxase/xan_DH_MoCoBD2"/>
</dbReference>
<dbReference type="eggNOG" id="COG1529">
    <property type="taxonomic scope" value="Bacteria"/>
</dbReference>
<dbReference type="InterPro" id="IPR000674">
    <property type="entry name" value="Ald_Oxase/Xan_DH_a/b"/>
</dbReference>
<evidence type="ECO:0000313" key="5">
    <source>
        <dbReference type="Proteomes" id="UP000000238"/>
    </source>
</evidence>
<dbReference type="PIRSF" id="PIRSF036389">
    <property type="entry name" value="IOR_B"/>
    <property type="match status" value="1"/>
</dbReference>
<dbReference type="Gene3D" id="3.30.365.10">
    <property type="entry name" value="Aldehyde oxidase/xanthine dehydrogenase, molybdopterin binding domain"/>
    <property type="match status" value="4"/>
</dbReference>
<dbReference type="Proteomes" id="UP000000238">
    <property type="component" value="Chromosome"/>
</dbReference>
<dbReference type="GO" id="GO:0016491">
    <property type="term" value="F:oxidoreductase activity"/>
    <property type="evidence" value="ECO:0007669"/>
    <property type="project" value="InterPro"/>
</dbReference>
<dbReference type="SMART" id="SM01008">
    <property type="entry name" value="Ald_Xan_dh_C"/>
    <property type="match status" value="1"/>
</dbReference>
<dbReference type="STRING" id="349521.HCH_01590"/>
<dbReference type="EMBL" id="CP000155">
    <property type="protein sequence ID" value="ABC28447.1"/>
    <property type="molecule type" value="Genomic_DNA"/>
</dbReference>
<dbReference type="PANTHER" id="PTHR47495:SF2">
    <property type="entry name" value="ALDEHYDE DEHYDROGENASE"/>
    <property type="match status" value="1"/>
</dbReference>
<dbReference type="HOGENOM" id="CLU_013917_0_0_6"/>
<dbReference type="InterPro" id="IPR052516">
    <property type="entry name" value="N-heterocyclic_Hydroxylase"/>
</dbReference>
<feature type="chain" id="PRO_5004215637" evidence="2">
    <location>
        <begin position="37"/>
        <end position="728"/>
    </location>
</feature>
<dbReference type="PANTHER" id="PTHR47495">
    <property type="entry name" value="ALDEHYDE DEHYDROGENASE"/>
    <property type="match status" value="1"/>
</dbReference>
<proteinExistence type="predicted"/>
<dbReference type="PROSITE" id="PS51318">
    <property type="entry name" value="TAT"/>
    <property type="match status" value="1"/>
</dbReference>
<sequence>MKTMNPSLSRRSFISKSTLGGAGLTLALSLPSLAGAAESGPGKTAGEAASQNFAPNAFVRISPDNKVYVISKHIEMGQGTYTGLATLLAEELDVDWSQVVVEGAEADAKRYNNLFWGPFQGTGGSTAMANSYQQMREAGAKAKAMLVAAAATLWKVPAAEIEVESGKVSHSGTSRQASFGDLAELAAMQPVPETATLKDPKDFRLIGQKLVRKDPGKTNGTAIFTQDVQLPGMLTALIAHSPKAGGKVKSVDDSGARKVPGVVSVMQIPAGVAVLAQDFWSAKKGRDALKVEWDDSAAFRKSSETILKEYREELNKPGAPVVRNGDFDTAYAAGAKQFDAIYEFPFLAHAAMEPMNCVIQKKENGAELWYGCQFQTGDQMQVSQILGVPMENVKINMLLAGGSFGRRANSHSDYIVEATQVAKAYSESVPIKLVWTREDDMRGWYYRPMYVHQISATLGADGYPSAWRHRIVGQSIVSGTGFEGMMKDGIDPTSVEGASNLPYHIANMQVDLHTIKEGVPILWWRSVGSTHTAYSTETFIDELAKEAGKDPVAYRMKLLEGHPRHQGVLKLAAEKAGWDKPLPKGRFRGVAVHESFNSYVAQVAEIEAVDDNRFRIVKITCAVDCGLAINPDIIRAQMEGGIGYGLSPALVSEITLEDGAVKQSNFHDYQVLRMNQMPDVEVYIVPSAEPPTGVGEPGTPVAAPAVANALFAATGEIPRSLPFKNLFA</sequence>
<dbReference type="Pfam" id="PF20256">
    <property type="entry name" value="MoCoBD_2"/>
    <property type="match status" value="2"/>
</dbReference>
<feature type="domain" description="Aldehyde oxidase/xanthine dehydrogenase a/b hammerhead" evidence="3">
    <location>
        <begin position="219"/>
        <end position="297"/>
    </location>
</feature>
<organism evidence="4 5">
    <name type="scientific">Hahella chejuensis (strain KCTC 2396)</name>
    <dbReference type="NCBI Taxonomy" id="349521"/>
    <lineage>
        <taxon>Bacteria</taxon>
        <taxon>Pseudomonadati</taxon>
        <taxon>Pseudomonadota</taxon>
        <taxon>Gammaproteobacteria</taxon>
        <taxon>Oceanospirillales</taxon>
        <taxon>Hahellaceae</taxon>
        <taxon>Hahella</taxon>
    </lineage>
</organism>
<evidence type="ECO:0000259" key="3">
    <source>
        <dbReference type="SMART" id="SM01008"/>
    </source>
</evidence>
<dbReference type="InterPro" id="IPR012368">
    <property type="entry name" value="OxRdtase_Mopterin-bd_su_IorB"/>
</dbReference>